<reference evidence="1 2" key="1">
    <citation type="submission" date="2022-01" db="EMBL/GenBank/DDBJ databases">
        <authorList>
            <person name="Xiong W."/>
            <person name="Schranz E."/>
        </authorList>
    </citation>
    <scope>NUCLEOTIDE SEQUENCE [LARGE SCALE GENOMIC DNA]</scope>
</reference>
<organism evidence="1 2">
    <name type="scientific">Lactuca virosa</name>
    <dbReference type="NCBI Taxonomy" id="75947"/>
    <lineage>
        <taxon>Eukaryota</taxon>
        <taxon>Viridiplantae</taxon>
        <taxon>Streptophyta</taxon>
        <taxon>Embryophyta</taxon>
        <taxon>Tracheophyta</taxon>
        <taxon>Spermatophyta</taxon>
        <taxon>Magnoliopsida</taxon>
        <taxon>eudicotyledons</taxon>
        <taxon>Gunneridae</taxon>
        <taxon>Pentapetalae</taxon>
        <taxon>asterids</taxon>
        <taxon>campanulids</taxon>
        <taxon>Asterales</taxon>
        <taxon>Asteraceae</taxon>
        <taxon>Cichorioideae</taxon>
        <taxon>Cichorieae</taxon>
        <taxon>Lactucinae</taxon>
        <taxon>Lactuca</taxon>
    </lineage>
</organism>
<protein>
    <recommendedName>
        <fullName evidence="3">DUF659 domain-containing protein</fullName>
    </recommendedName>
</protein>
<gene>
    <name evidence="1" type="ORF">LVIROSA_LOCUS972</name>
</gene>
<dbReference type="PANTHER" id="PTHR32166">
    <property type="entry name" value="OSJNBA0013A04.12 PROTEIN"/>
    <property type="match status" value="1"/>
</dbReference>
<dbReference type="PANTHER" id="PTHR32166:SF24">
    <property type="entry name" value="F16P17.2 PROTEIN"/>
    <property type="match status" value="1"/>
</dbReference>
<evidence type="ECO:0000313" key="2">
    <source>
        <dbReference type="Proteomes" id="UP001157418"/>
    </source>
</evidence>
<evidence type="ECO:0000313" key="1">
    <source>
        <dbReference type="EMBL" id="CAH1412988.1"/>
    </source>
</evidence>
<evidence type="ECO:0008006" key="3">
    <source>
        <dbReference type="Google" id="ProtNLM"/>
    </source>
</evidence>
<keyword evidence="2" id="KW-1185">Reference proteome</keyword>
<dbReference type="AlphaFoldDB" id="A0AAU9LAR8"/>
<proteinExistence type="predicted"/>
<dbReference type="EMBL" id="CAKMRJ010000001">
    <property type="protein sequence ID" value="CAH1412988.1"/>
    <property type="molecule type" value="Genomic_DNA"/>
</dbReference>
<sequence>MFEDSVKRLKIPKSLPYQTLTKSQIDSSLELLADWVYENCGSVPFSSLEHPKFNSFLNQIGLPAVTRSDFAGERLDSKYKEAKRESEARIRDAMFFQISSDGWKSNSNNHHPGGYVFPKYAEDVLMETISEICGNNLQQCVGIVSDKIKSTVLRNLESQHHWMINICCQFQEVYGLIKLNTNSLSMKFCIQRKRLLKLQPLHLLFQEV</sequence>
<dbReference type="Proteomes" id="UP001157418">
    <property type="component" value="Unassembled WGS sequence"/>
</dbReference>
<comment type="caution">
    <text evidence="1">The sequence shown here is derived from an EMBL/GenBank/DDBJ whole genome shotgun (WGS) entry which is preliminary data.</text>
</comment>
<name>A0AAU9LAR8_9ASTR</name>
<accession>A0AAU9LAR8</accession>